<evidence type="ECO:0000313" key="5">
    <source>
        <dbReference type="Proteomes" id="UP001501496"/>
    </source>
</evidence>
<dbReference type="RefSeq" id="WP_344785834.1">
    <property type="nucleotide sequence ID" value="NZ_BAABCA010000001.1"/>
</dbReference>
<feature type="modified residue" description="4-aspartylphosphate" evidence="2">
    <location>
        <position position="53"/>
    </location>
</feature>
<evidence type="ECO:0000256" key="2">
    <source>
        <dbReference type="PROSITE-ProRule" id="PRU00169"/>
    </source>
</evidence>
<organism evidence="4 5">
    <name type="scientific">Postechiella marina</name>
    <dbReference type="NCBI Taxonomy" id="943941"/>
    <lineage>
        <taxon>Bacteria</taxon>
        <taxon>Pseudomonadati</taxon>
        <taxon>Bacteroidota</taxon>
        <taxon>Flavobacteriia</taxon>
        <taxon>Flavobacteriales</taxon>
        <taxon>Flavobacteriaceae</taxon>
        <taxon>Postechiella</taxon>
    </lineage>
</organism>
<dbReference type="PANTHER" id="PTHR44591">
    <property type="entry name" value="STRESS RESPONSE REGULATOR PROTEIN 1"/>
    <property type="match status" value="1"/>
</dbReference>
<proteinExistence type="predicted"/>
<keyword evidence="1 2" id="KW-0597">Phosphoprotein</keyword>
<dbReference type="Gene3D" id="3.40.50.2300">
    <property type="match status" value="1"/>
</dbReference>
<dbReference type="PANTHER" id="PTHR44591:SF3">
    <property type="entry name" value="RESPONSE REGULATORY DOMAIN-CONTAINING PROTEIN"/>
    <property type="match status" value="1"/>
</dbReference>
<accession>A0ABP8BYL2</accession>
<dbReference type="InterPro" id="IPR050595">
    <property type="entry name" value="Bact_response_regulator"/>
</dbReference>
<gene>
    <name evidence="4" type="ORF">GCM10022291_00850</name>
</gene>
<dbReference type="Proteomes" id="UP001501496">
    <property type="component" value="Unassembled WGS sequence"/>
</dbReference>
<comment type="caution">
    <text evidence="4">The sequence shown here is derived from an EMBL/GenBank/DDBJ whole genome shotgun (WGS) entry which is preliminary data.</text>
</comment>
<dbReference type="Pfam" id="PF00072">
    <property type="entry name" value="Response_reg"/>
    <property type="match status" value="1"/>
</dbReference>
<evidence type="ECO:0000313" key="4">
    <source>
        <dbReference type="EMBL" id="GAA4230508.1"/>
    </source>
</evidence>
<dbReference type="InterPro" id="IPR001789">
    <property type="entry name" value="Sig_transdc_resp-reg_receiver"/>
</dbReference>
<evidence type="ECO:0000256" key="1">
    <source>
        <dbReference type="ARBA" id="ARBA00022553"/>
    </source>
</evidence>
<dbReference type="SMART" id="SM00448">
    <property type="entry name" value="REC"/>
    <property type="match status" value="1"/>
</dbReference>
<dbReference type="PROSITE" id="PS50110">
    <property type="entry name" value="RESPONSE_REGULATORY"/>
    <property type="match status" value="1"/>
</dbReference>
<evidence type="ECO:0000259" key="3">
    <source>
        <dbReference type="PROSITE" id="PS50110"/>
    </source>
</evidence>
<name>A0ABP8BYL2_9FLAO</name>
<sequence length="123" mass="13784">MKATILIIEDNEQNMYMLSYLLTQSKYNVLKAYNGLEGLKIAHENKPEIILIDIQLPDMDGYEICNKLRHNGLSKSTTLIAVTSYAMGGDREKAIEAGADGYLEKPITPETFINQMESIVNAK</sequence>
<keyword evidence="5" id="KW-1185">Reference proteome</keyword>
<dbReference type="InterPro" id="IPR011006">
    <property type="entry name" value="CheY-like_superfamily"/>
</dbReference>
<feature type="domain" description="Response regulatory" evidence="3">
    <location>
        <begin position="4"/>
        <end position="120"/>
    </location>
</feature>
<dbReference type="SUPFAM" id="SSF52172">
    <property type="entry name" value="CheY-like"/>
    <property type="match status" value="1"/>
</dbReference>
<protein>
    <submittedName>
        <fullName evidence="4">Response regulator</fullName>
    </submittedName>
</protein>
<dbReference type="EMBL" id="BAABCA010000001">
    <property type="protein sequence ID" value="GAA4230508.1"/>
    <property type="molecule type" value="Genomic_DNA"/>
</dbReference>
<reference evidence="5" key="1">
    <citation type="journal article" date="2019" name="Int. J. Syst. Evol. Microbiol.">
        <title>The Global Catalogue of Microorganisms (GCM) 10K type strain sequencing project: providing services to taxonomists for standard genome sequencing and annotation.</title>
        <authorList>
            <consortium name="The Broad Institute Genomics Platform"/>
            <consortium name="The Broad Institute Genome Sequencing Center for Infectious Disease"/>
            <person name="Wu L."/>
            <person name="Ma J."/>
        </authorList>
    </citation>
    <scope>NUCLEOTIDE SEQUENCE [LARGE SCALE GENOMIC DNA]</scope>
    <source>
        <strain evidence="5">JCM 17630</strain>
    </source>
</reference>